<evidence type="ECO:0000313" key="2">
    <source>
        <dbReference type="Proteomes" id="UP000663879"/>
    </source>
</evidence>
<keyword evidence="2" id="KW-1185">Reference proteome</keyword>
<gene>
    <name evidence="1" type="ORF">OXX778_LOCUS7714</name>
</gene>
<comment type="caution">
    <text evidence="1">The sequence shown here is derived from an EMBL/GenBank/DDBJ whole genome shotgun (WGS) entry which is preliminary data.</text>
</comment>
<evidence type="ECO:0008006" key="3">
    <source>
        <dbReference type="Google" id="ProtNLM"/>
    </source>
</evidence>
<accession>A0A813UNI0</accession>
<name>A0A813UNI0_9BILA</name>
<dbReference type="OrthoDB" id="10459107at2759"/>
<dbReference type="AlphaFoldDB" id="A0A813UNI0"/>
<proteinExistence type="predicted"/>
<sequence length="249" mass="29230">MFAPLISQIHTLVPDIGSKPPKNNHEFFGYLIISQFETIQSVTQLEKKHDSVYEKTDCLEKTVVTLQEKCNYLEDTIIQLKNLIMDFKKPPTPQPDPQLVPISKSVSKVKQDLITQEFTKQEIKEDTMDMDEKSVKSEICLCCSVLKTEPKFIPNENMLGKKCLVREDEKEIQRLFNKRVKYEVNKKFGSNYLAEHQVRELDVKEMYRIKRKVLKLFSPFPLSVKTAWNNAMNSLRQDRHQLKKRTKCF</sequence>
<organism evidence="1 2">
    <name type="scientific">Brachionus calyciflorus</name>
    <dbReference type="NCBI Taxonomy" id="104777"/>
    <lineage>
        <taxon>Eukaryota</taxon>
        <taxon>Metazoa</taxon>
        <taxon>Spiralia</taxon>
        <taxon>Gnathifera</taxon>
        <taxon>Rotifera</taxon>
        <taxon>Eurotatoria</taxon>
        <taxon>Monogononta</taxon>
        <taxon>Pseudotrocha</taxon>
        <taxon>Ploima</taxon>
        <taxon>Brachionidae</taxon>
        <taxon>Brachionus</taxon>
    </lineage>
</organism>
<dbReference type="EMBL" id="CAJNOC010001006">
    <property type="protein sequence ID" value="CAF0825894.1"/>
    <property type="molecule type" value="Genomic_DNA"/>
</dbReference>
<dbReference type="Proteomes" id="UP000663879">
    <property type="component" value="Unassembled WGS sequence"/>
</dbReference>
<protein>
    <recommendedName>
        <fullName evidence="3">BEN domain-containing protein</fullName>
    </recommendedName>
</protein>
<evidence type="ECO:0000313" key="1">
    <source>
        <dbReference type="EMBL" id="CAF0825894.1"/>
    </source>
</evidence>
<reference evidence="1" key="1">
    <citation type="submission" date="2021-02" db="EMBL/GenBank/DDBJ databases">
        <authorList>
            <person name="Nowell W R."/>
        </authorList>
    </citation>
    <scope>NUCLEOTIDE SEQUENCE</scope>
    <source>
        <strain evidence="1">Ploen Becks lab</strain>
    </source>
</reference>